<keyword evidence="7" id="KW-1185">Reference proteome</keyword>
<protein>
    <recommendedName>
        <fullName evidence="5">NAC domain-containing protein</fullName>
    </recommendedName>
</protein>
<proteinExistence type="predicted"/>
<dbReference type="InterPro" id="IPR036093">
    <property type="entry name" value="NAC_dom_sf"/>
</dbReference>
<evidence type="ECO:0000256" key="3">
    <source>
        <dbReference type="ARBA" id="ARBA00023163"/>
    </source>
</evidence>
<accession>A0A9E7F1T6</accession>
<organism evidence="6 7">
    <name type="scientific">Musa troglodytarum</name>
    <name type="common">fe'i banana</name>
    <dbReference type="NCBI Taxonomy" id="320322"/>
    <lineage>
        <taxon>Eukaryota</taxon>
        <taxon>Viridiplantae</taxon>
        <taxon>Streptophyta</taxon>
        <taxon>Embryophyta</taxon>
        <taxon>Tracheophyta</taxon>
        <taxon>Spermatophyta</taxon>
        <taxon>Magnoliopsida</taxon>
        <taxon>Liliopsida</taxon>
        <taxon>Zingiberales</taxon>
        <taxon>Musaceae</taxon>
        <taxon>Musa</taxon>
    </lineage>
</organism>
<dbReference type="EMBL" id="CP097504">
    <property type="protein sequence ID" value="URD86945.1"/>
    <property type="molecule type" value="Genomic_DNA"/>
</dbReference>
<keyword evidence="3" id="KW-0804">Transcription</keyword>
<keyword evidence="1" id="KW-0805">Transcription regulation</keyword>
<dbReference type="Gene3D" id="2.170.150.80">
    <property type="entry name" value="NAC domain"/>
    <property type="match status" value="1"/>
</dbReference>
<dbReference type="AlphaFoldDB" id="A0A9E7F1T6"/>
<name>A0A9E7F1T6_9LILI</name>
<keyword evidence="2" id="KW-0238">DNA-binding</keyword>
<evidence type="ECO:0000259" key="5">
    <source>
        <dbReference type="PROSITE" id="PS51005"/>
    </source>
</evidence>
<evidence type="ECO:0000256" key="4">
    <source>
        <dbReference type="ARBA" id="ARBA00023242"/>
    </source>
</evidence>
<sequence length="195" mass="21874">IPHQDRRVIIAKTRKSLKFFKDSGDPTKKNKKDNNLGLKWIIHEYRLHPSLYETIPLNETKEIILCRIQDKGRGAANKSNDDGLPTKAPPMAEAPPVVDTQEMPKLWMAGPSTQSMAYASPVTNTQEMLEPWMVGPSTQSMAYEMFRQGPSRYPRNVKADGRTFHSAIDVIGCSWDQCCIGATEEVSWITTAPAI</sequence>
<feature type="non-terminal residue" evidence="6">
    <location>
        <position position="1"/>
    </location>
</feature>
<dbReference type="PROSITE" id="PS51005">
    <property type="entry name" value="NAC"/>
    <property type="match status" value="1"/>
</dbReference>
<evidence type="ECO:0000256" key="1">
    <source>
        <dbReference type="ARBA" id="ARBA00023015"/>
    </source>
</evidence>
<gene>
    <name evidence="6" type="ORF">MUK42_27138</name>
</gene>
<dbReference type="OrthoDB" id="774757at2759"/>
<dbReference type="InterPro" id="IPR003441">
    <property type="entry name" value="NAC-dom"/>
</dbReference>
<dbReference type="GO" id="GO:0006355">
    <property type="term" value="P:regulation of DNA-templated transcription"/>
    <property type="evidence" value="ECO:0007669"/>
    <property type="project" value="InterPro"/>
</dbReference>
<evidence type="ECO:0000313" key="7">
    <source>
        <dbReference type="Proteomes" id="UP001055439"/>
    </source>
</evidence>
<keyword evidence="4" id="KW-0539">Nucleus</keyword>
<evidence type="ECO:0000313" key="6">
    <source>
        <dbReference type="EMBL" id="URD86945.1"/>
    </source>
</evidence>
<dbReference type="Proteomes" id="UP001055439">
    <property type="component" value="Chromosome 2"/>
</dbReference>
<evidence type="ECO:0000256" key="2">
    <source>
        <dbReference type="ARBA" id="ARBA00023125"/>
    </source>
</evidence>
<feature type="domain" description="NAC" evidence="5">
    <location>
        <begin position="1"/>
        <end position="71"/>
    </location>
</feature>
<reference evidence="6" key="1">
    <citation type="submission" date="2022-05" db="EMBL/GenBank/DDBJ databases">
        <title>The Musa troglodytarum L. genome provides insights into the mechanism of non-climacteric behaviour and enrichment of carotenoids.</title>
        <authorList>
            <person name="Wang J."/>
        </authorList>
    </citation>
    <scope>NUCLEOTIDE SEQUENCE</scope>
    <source>
        <tissue evidence="6">Leaf</tissue>
    </source>
</reference>
<dbReference type="GO" id="GO:0003677">
    <property type="term" value="F:DNA binding"/>
    <property type="evidence" value="ECO:0007669"/>
    <property type="project" value="UniProtKB-KW"/>
</dbReference>